<protein>
    <submittedName>
        <fullName evidence="1">Uncharacterized protein</fullName>
    </submittedName>
</protein>
<dbReference type="Proteomes" id="UP000000238">
    <property type="component" value="Chromosome"/>
</dbReference>
<gene>
    <name evidence="1" type="ordered locus">HCH_04378</name>
</gene>
<reference evidence="1 2" key="1">
    <citation type="journal article" date="2005" name="Nucleic Acids Res.">
        <title>Genomic blueprint of Hahella chejuensis, a marine microbe producing an algicidal agent.</title>
        <authorList>
            <person name="Jeong H."/>
            <person name="Yim J.H."/>
            <person name="Lee C."/>
            <person name="Choi S.-H."/>
            <person name="Park Y.K."/>
            <person name="Yoon S.H."/>
            <person name="Hur C.-G."/>
            <person name="Kang H.-Y."/>
            <person name="Kim D."/>
            <person name="Lee H.H."/>
            <person name="Park K.H."/>
            <person name="Park S.-H."/>
            <person name="Park H.-S."/>
            <person name="Lee H.K."/>
            <person name="Oh T.K."/>
            <person name="Kim J.F."/>
        </authorList>
    </citation>
    <scope>NUCLEOTIDE SEQUENCE [LARGE SCALE GENOMIC DNA]</scope>
    <source>
        <strain evidence="1 2">KCTC 2396</strain>
    </source>
</reference>
<dbReference type="AlphaFoldDB" id="Q2SE41"/>
<dbReference type="HOGENOM" id="CLU_1832361_0_0_6"/>
<accession>Q2SE41</accession>
<dbReference type="KEGG" id="hch:HCH_04378"/>
<dbReference type="RefSeq" id="WP_011398150.1">
    <property type="nucleotide sequence ID" value="NC_007645.1"/>
</dbReference>
<dbReference type="STRING" id="349521.HCH_04378"/>
<sequence>MSEKEPNKIKADKELWPEAMKASHDFHNPLYDYYYDIQYVCRKCKKTAIWSAEQQKYESEVLKKSYYGKVLCELCYKAYNLLKARIREYERLWLRETESSKSQAEYIASWLADIQEFKKYTDKYNQSMEHKLRRLLDANQ</sequence>
<name>Q2SE41_HAHCH</name>
<keyword evidence="2" id="KW-1185">Reference proteome</keyword>
<evidence type="ECO:0000313" key="2">
    <source>
        <dbReference type="Proteomes" id="UP000000238"/>
    </source>
</evidence>
<evidence type="ECO:0000313" key="1">
    <source>
        <dbReference type="EMBL" id="ABC31083.1"/>
    </source>
</evidence>
<dbReference type="eggNOG" id="ENOG5033NUD">
    <property type="taxonomic scope" value="Bacteria"/>
</dbReference>
<proteinExistence type="predicted"/>
<organism evidence="1 2">
    <name type="scientific">Hahella chejuensis (strain KCTC 2396)</name>
    <dbReference type="NCBI Taxonomy" id="349521"/>
    <lineage>
        <taxon>Bacteria</taxon>
        <taxon>Pseudomonadati</taxon>
        <taxon>Pseudomonadota</taxon>
        <taxon>Gammaproteobacteria</taxon>
        <taxon>Oceanospirillales</taxon>
        <taxon>Hahellaceae</taxon>
        <taxon>Hahella</taxon>
    </lineage>
</organism>
<dbReference type="EMBL" id="CP000155">
    <property type="protein sequence ID" value="ABC31083.1"/>
    <property type="molecule type" value="Genomic_DNA"/>
</dbReference>
<dbReference type="OrthoDB" id="289270at2"/>